<feature type="region of interest" description="Disordered" evidence="5">
    <location>
        <begin position="764"/>
        <end position="786"/>
    </location>
</feature>
<dbReference type="AlphaFoldDB" id="A0A915LUM0"/>
<dbReference type="Pfam" id="PF12796">
    <property type="entry name" value="Ank_2"/>
    <property type="match status" value="1"/>
</dbReference>
<dbReference type="InterPro" id="IPR011989">
    <property type="entry name" value="ARM-like"/>
</dbReference>
<dbReference type="InterPro" id="IPR045322">
    <property type="entry name" value="HECTD1/TRIP12-like"/>
</dbReference>
<keyword evidence="3" id="KW-0040">ANK repeat</keyword>
<dbReference type="PANTHER" id="PTHR45670:SF1">
    <property type="entry name" value="E3 UBIQUITIN-PROTEIN LIGASE HECTD1"/>
    <property type="match status" value="1"/>
</dbReference>
<reference evidence="7" key="1">
    <citation type="submission" date="2022-11" db="UniProtKB">
        <authorList>
            <consortium name="WormBaseParasite"/>
        </authorList>
    </citation>
    <scope>IDENTIFICATION</scope>
</reference>
<name>A0A915LUM0_MELJA</name>
<evidence type="ECO:0000313" key="7">
    <source>
        <dbReference type="WBParaSite" id="scaffold17100_cov236.g18506"/>
    </source>
</evidence>
<dbReference type="SUPFAM" id="SSF48403">
    <property type="entry name" value="Ankyrin repeat"/>
    <property type="match status" value="1"/>
</dbReference>
<organism evidence="6 7">
    <name type="scientific">Meloidogyne javanica</name>
    <name type="common">Root-knot nematode worm</name>
    <dbReference type="NCBI Taxonomy" id="6303"/>
    <lineage>
        <taxon>Eukaryota</taxon>
        <taxon>Metazoa</taxon>
        <taxon>Ecdysozoa</taxon>
        <taxon>Nematoda</taxon>
        <taxon>Chromadorea</taxon>
        <taxon>Rhabditida</taxon>
        <taxon>Tylenchina</taxon>
        <taxon>Tylenchomorpha</taxon>
        <taxon>Tylenchoidea</taxon>
        <taxon>Meloidogynidae</taxon>
        <taxon>Meloidogyninae</taxon>
        <taxon>Meloidogyne</taxon>
        <taxon>Meloidogyne incognita group</taxon>
    </lineage>
</organism>
<dbReference type="PANTHER" id="PTHR45670">
    <property type="entry name" value="E3 UBIQUITIN-PROTEIN LIGASE TRIP12"/>
    <property type="match status" value="1"/>
</dbReference>
<keyword evidence="4" id="KW-0833">Ubl conjugation pathway</keyword>
<dbReference type="GO" id="GO:0043161">
    <property type="term" value="P:proteasome-mediated ubiquitin-dependent protein catabolic process"/>
    <property type="evidence" value="ECO:0007669"/>
    <property type="project" value="TreeGrafter"/>
</dbReference>
<dbReference type="InterPro" id="IPR002110">
    <property type="entry name" value="Ankyrin_rpt"/>
</dbReference>
<protein>
    <recommendedName>
        <fullName evidence="4">E3 ubiquitin-protein ligase</fullName>
        <ecNumber evidence="4">2.3.2.26</ecNumber>
    </recommendedName>
</protein>
<proteinExistence type="inferred from homology"/>
<dbReference type="GO" id="GO:0061630">
    <property type="term" value="F:ubiquitin protein ligase activity"/>
    <property type="evidence" value="ECO:0007669"/>
    <property type="project" value="UniProtKB-UniRule"/>
</dbReference>
<dbReference type="PROSITE" id="PS50088">
    <property type="entry name" value="ANK_REPEAT"/>
    <property type="match status" value="1"/>
</dbReference>
<sequence>MESGVVDGMELLEWLQTGVGDERDMQLMALEQLCMTLLMSDNIDRCFESCPPRTFLPALGRIFIDESAPENILEDREPMGFKAFGLLIVTARAITYYLDVSNECTRRITQVEGAIKAICNRLLLAKMTDRTSKDLAEQCVKLLEHICQREASAVYDAGGLQAMLHLISHHDHLHKDTMHSAMAVITKLCAKIEPFDSNLSEYSKNLGDLLSHDDEKIAECALRCFAAMTERFIRRQMDPVELARPSNLIVHLFDLLIPPEQKNSFSEDEKKEKQIEKNMELSRNSAFISAVLALFANLCKASPTVTAEILHSPKLVFALRVVLNCKDERCINDCLRFIDFLLVLLCEGRASISKHCSFTDTGAVSSLDKAHRNLIDSIRQRDTDALIDAVENESVDPNMTDDVGQTLLNWCAAFGTPDMVIYLCDKGADPNKGLRSSSLHYAACFGRAEIVKILLRYGANPDLQDEEGRIALDKARERNDEAHQVSSLSTAIRRVTLTLIRKSIFHISNDGLLEVIFSKRELVSTNQQKQQSGFVEMLIGVLIIILESGENNVDAKEQALLIIKSLLLKNAKFWSEQLIKLGVYEKIEILAREAEETTTKTTTEKENNFEEKIGGCSSSTTLGGNAESTALNNNNNLAALSCGEKREEDNISTNSVYTANRSISSTPSISLRSDSTVPSTDLNIARNAQNSANNDEITPSPTNELIVDERRLSCSTAKEEVGNNLIGEEEEEGVEIDTQIFNSDLVEAATTIAQALGVQIVEDAASTDNKPEDSKSKESVSTATPAVSAAGSDDVWTLTPGVYYRWRDWRLIRANDSLFVCDGSNGWLRFLMNGRLSTLYSSGSPEYGADNADTRAEFFEKIRKAKSSIPVGAPSHSILSIPRPEKSTKPLESGNWLLNSSEINTLNITNKEGIQQKMTIKDDMPGFVFESSRQQKQMFTAESTLGHDFVTGWAARGGGRRLRYFRVEVQKQKVGELAKEIWENYLKEVCDRPREAVQEILKCCESLDKLANEIVEMEEKNDGDDEKNLEKSKNEFVSILKKIRYSLSDDRQLSIFEISISGLVPALLNLVKLIEANPSGILAELFTE</sequence>
<feature type="compositionally biased region" description="Basic and acidic residues" evidence="5">
    <location>
        <begin position="769"/>
        <end position="778"/>
    </location>
</feature>
<comment type="function">
    <text evidence="4">E3 ubiquitin-protein ligase which accepts ubiquitin from an E2 ubiquitin-conjugating enzyme in the form of a thioester and then directly transfers the ubiquitin to targeted substrates.</text>
</comment>
<dbReference type="InterPro" id="IPR036770">
    <property type="entry name" value="Ankyrin_rpt-contain_sf"/>
</dbReference>
<evidence type="ECO:0000256" key="2">
    <source>
        <dbReference type="ARBA" id="ARBA00022679"/>
    </source>
</evidence>
<dbReference type="GO" id="GO:0070534">
    <property type="term" value="P:protein K63-linked ubiquitination"/>
    <property type="evidence" value="ECO:0007669"/>
    <property type="project" value="TreeGrafter"/>
</dbReference>
<dbReference type="Gene3D" id="1.25.10.10">
    <property type="entry name" value="Leucine-rich Repeat Variant"/>
    <property type="match status" value="1"/>
</dbReference>
<dbReference type="SMART" id="SM00248">
    <property type="entry name" value="ANK"/>
    <property type="match status" value="2"/>
</dbReference>
<keyword evidence="6" id="KW-1185">Reference proteome</keyword>
<comment type="catalytic activity">
    <reaction evidence="1 4">
        <text>S-ubiquitinyl-[E2 ubiquitin-conjugating enzyme]-L-cysteine + [acceptor protein]-L-lysine = [E2 ubiquitin-conjugating enzyme]-L-cysteine + N(6)-ubiquitinyl-[acceptor protein]-L-lysine.</text>
        <dbReference type="EC" id="2.3.2.26"/>
    </reaction>
</comment>
<feature type="repeat" description="ANK" evidence="3">
    <location>
        <begin position="434"/>
        <end position="466"/>
    </location>
</feature>
<evidence type="ECO:0000256" key="4">
    <source>
        <dbReference type="RuleBase" id="RU369009"/>
    </source>
</evidence>
<comment type="pathway">
    <text evidence="4">Protein modification; protein ubiquitination.</text>
</comment>
<accession>A0A915LUM0</accession>
<evidence type="ECO:0000256" key="1">
    <source>
        <dbReference type="ARBA" id="ARBA00000885"/>
    </source>
</evidence>
<dbReference type="InterPro" id="IPR016024">
    <property type="entry name" value="ARM-type_fold"/>
</dbReference>
<dbReference type="PROSITE" id="PS50297">
    <property type="entry name" value="ANK_REP_REGION"/>
    <property type="match status" value="1"/>
</dbReference>
<dbReference type="Gene3D" id="1.25.40.20">
    <property type="entry name" value="Ankyrin repeat-containing domain"/>
    <property type="match status" value="1"/>
</dbReference>
<keyword evidence="2 4" id="KW-0808">Transferase</keyword>
<dbReference type="WBParaSite" id="scaffold17100_cov236.g18506">
    <property type="protein sequence ID" value="scaffold17100_cov236.g18506"/>
    <property type="gene ID" value="scaffold17100_cov236.g18506"/>
</dbReference>
<evidence type="ECO:0000256" key="5">
    <source>
        <dbReference type="SAM" id="MobiDB-lite"/>
    </source>
</evidence>
<dbReference type="EC" id="2.3.2.26" evidence="4"/>
<comment type="similarity">
    <text evidence="4">Belongs to the UPL family. K-HECT subfamily.</text>
</comment>
<evidence type="ECO:0000313" key="6">
    <source>
        <dbReference type="Proteomes" id="UP000887561"/>
    </source>
</evidence>
<evidence type="ECO:0000256" key="3">
    <source>
        <dbReference type="PROSITE-ProRule" id="PRU00023"/>
    </source>
</evidence>
<dbReference type="SUPFAM" id="SSF48371">
    <property type="entry name" value="ARM repeat"/>
    <property type="match status" value="1"/>
</dbReference>
<dbReference type="Proteomes" id="UP000887561">
    <property type="component" value="Unplaced"/>
</dbReference>
<dbReference type="GO" id="GO:0016607">
    <property type="term" value="C:nuclear speck"/>
    <property type="evidence" value="ECO:0007669"/>
    <property type="project" value="TreeGrafter"/>
</dbReference>